<protein>
    <submittedName>
        <fullName evidence="5">Pilus assembly protein PilF</fullName>
    </submittedName>
</protein>
<gene>
    <name evidence="5" type="ORF">IB75_04560</name>
</gene>
<dbReference type="PROSITE" id="PS50293">
    <property type="entry name" value="TPR_REGION"/>
    <property type="match status" value="2"/>
</dbReference>
<name>A0A0E2Z4Q1_9GAMM</name>
<accession>A0A0E2Z4Q1</accession>
<dbReference type="Pfam" id="PF14559">
    <property type="entry name" value="TPR_19"/>
    <property type="match status" value="1"/>
</dbReference>
<proteinExistence type="predicted"/>
<dbReference type="Proteomes" id="UP000028839">
    <property type="component" value="Unassembled WGS sequence"/>
</dbReference>
<dbReference type="InterPro" id="IPR011990">
    <property type="entry name" value="TPR-like_helical_dom_sf"/>
</dbReference>
<dbReference type="Pfam" id="PF13431">
    <property type="entry name" value="TPR_17"/>
    <property type="match status" value="1"/>
</dbReference>
<evidence type="ECO:0000256" key="2">
    <source>
        <dbReference type="ARBA" id="ARBA00022803"/>
    </source>
</evidence>
<reference evidence="5 6" key="1">
    <citation type="submission" date="2014-07" db="EMBL/GenBank/DDBJ databases">
        <title>Comparative analysis of Nitrosococcus oceani genome inventories of strains from Pacific and Atlantic gyres.</title>
        <authorList>
            <person name="Lim C.K."/>
            <person name="Wang L."/>
            <person name="Sayavedra-Soto L.A."/>
            <person name="Klotz M.G."/>
        </authorList>
    </citation>
    <scope>NUCLEOTIDE SEQUENCE [LARGE SCALE GENOMIC DNA]</scope>
    <source>
        <strain evidence="5 6">C-27</strain>
    </source>
</reference>
<dbReference type="InterPro" id="IPR013360">
    <property type="entry name" value="Pilus_4_PilW"/>
</dbReference>
<feature type="repeat" description="TPR" evidence="3">
    <location>
        <begin position="143"/>
        <end position="176"/>
    </location>
</feature>
<dbReference type="Gene3D" id="1.25.40.10">
    <property type="entry name" value="Tetratricopeptide repeat domain"/>
    <property type="match status" value="1"/>
</dbReference>
<dbReference type="SMART" id="SM00028">
    <property type="entry name" value="TPR"/>
    <property type="match status" value="3"/>
</dbReference>
<evidence type="ECO:0000256" key="3">
    <source>
        <dbReference type="PROSITE-ProRule" id="PRU00339"/>
    </source>
</evidence>
<organism evidence="5 6">
    <name type="scientific">Nitrosococcus oceani C-27</name>
    <dbReference type="NCBI Taxonomy" id="314279"/>
    <lineage>
        <taxon>Bacteria</taxon>
        <taxon>Pseudomonadati</taxon>
        <taxon>Pseudomonadota</taxon>
        <taxon>Gammaproteobacteria</taxon>
        <taxon>Chromatiales</taxon>
        <taxon>Chromatiaceae</taxon>
        <taxon>Nitrosococcus</taxon>
    </lineage>
</organism>
<sequence>MKPRMIGVFAIMLLGFAGCASILSSQEQDIPSIDKEKAAKINVQLGVEYFKQGELEQALKKLERAIQQDPKLPSAYNALALLKQRLGQAEEAEKYFQRAIKLDPEYSEAQNNYGVFLYNQGHYGDAEARFLEAVKNPLYGTPELAYENAGMAAQKQVEFDKAERYYRKALQLEPRLPKSLYHMAEISFEKGHYQRAQEYLQRYRVGARHTPKSLWLGIRIERELGNEDTVSSYALLLRRNFPDSPEAKLLQKSLDRQ</sequence>
<dbReference type="SUPFAM" id="SSF48452">
    <property type="entry name" value="TPR-like"/>
    <property type="match status" value="1"/>
</dbReference>
<dbReference type="EMBL" id="JPGN01000025">
    <property type="protein sequence ID" value="KFI20186.1"/>
    <property type="molecule type" value="Genomic_DNA"/>
</dbReference>
<keyword evidence="4" id="KW-0732">Signal</keyword>
<dbReference type="PROSITE" id="PS50005">
    <property type="entry name" value="TPR"/>
    <property type="match status" value="3"/>
</dbReference>
<evidence type="ECO:0000256" key="1">
    <source>
        <dbReference type="ARBA" id="ARBA00022737"/>
    </source>
</evidence>
<dbReference type="Pfam" id="PF13414">
    <property type="entry name" value="TPR_11"/>
    <property type="match status" value="1"/>
</dbReference>
<evidence type="ECO:0000256" key="4">
    <source>
        <dbReference type="SAM" id="SignalP"/>
    </source>
</evidence>
<dbReference type="NCBIfam" id="TIGR02521">
    <property type="entry name" value="type_IV_pilW"/>
    <property type="match status" value="1"/>
</dbReference>
<feature type="repeat" description="TPR" evidence="3">
    <location>
        <begin position="39"/>
        <end position="72"/>
    </location>
</feature>
<comment type="caution">
    <text evidence="5">The sequence shown here is derived from an EMBL/GenBank/DDBJ whole genome shotgun (WGS) entry which is preliminary data.</text>
</comment>
<dbReference type="PANTHER" id="PTHR44943:SF8">
    <property type="entry name" value="TPR REPEAT-CONTAINING PROTEIN MJ0263"/>
    <property type="match status" value="1"/>
</dbReference>
<dbReference type="InterPro" id="IPR051685">
    <property type="entry name" value="Ycf3/AcsC/BcsC/TPR_MFPF"/>
</dbReference>
<evidence type="ECO:0000313" key="5">
    <source>
        <dbReference type="EMBL" id="KFI20186.1"/>
    </source>
</evidence>
<dbReference type="PROSITE" id="PS51257">
    <property type="entry name" value="PROKAR_LIPOPROTEIN"/>
    <property type="match status" value="1"/>
</dbReference>
<dbReference type="InterPro" id="IPR019734">
    <property type="entry name" value="TPR_rpt"/>
</dbReference>
<feature type="chain" id="PRO_5002408036" evidence="4">
    <location>
        <begin position="21"/>
        <end position="257"/>
    </location>
</feature>
<dbReference type="PANTHER" id="PTHR44943">
    <property type="entry name" value="CELLULOSE SYNTHASE OPERON PROTEIN C"/>
    <property type="match status" value="1"/>
</dbReference>
<dbReference type="AlphaFoldDB" id="A0A0E2Z4Q1"/>
<evidence type="ECO:0000313" key="6">
    <source>
        <dbReference type="Proteomes" id="UP000028839"/>
    </source>
</evidence>
<feature type="repeat" description="TPR" evidence="3">
    <location>
        <begin position="73"/>
        <end position="106"/>
    </location>
</feature>
<keyword evidence="2 3" id="KW-0802">TPR repeat</keyword>
<dbReference type="HOGENOM" id="CLU_003728_7_0_6"/>
<keyword evidence="1" id="KW-0677">Repeat</keyword>
<feature type="signal peptide" evidence="4">
    <location>
        <begin position="1"/>
        <end position="20"/>
    </location>
</feature>